<dbReference type="EMBL" id="JASPKY010000086">
    <property type="protein sequence ID" value="KAK9738468.1"/>
    <property type="molecule type" value="Genomic_DNA"/>
</dbReference>
<organism evidence="2 3">
    <name type="scientific">Popillia japonica</name>
    <name type="common">Japanese beetle</name>
    <dbReference type="NCBI Taxonomy" id="7064"/>
    <lineage>
        <taxon>Eukaryota</taxon>
        <taxon>Metazoa</taxon>
        <taxon>Ecdysozoa</taxon>
        <taxon>Arthropoda</taxon>
        <taxon>Hexapoda</taxon>
        <taxon>Insecta</taxon>
        <taxon>Pterygota</taxon>
        <taxon>Neoptera</taxon>
        <taxon>Endopterygota</taxon>
        <taxon>Coleoptera</taxon>
        <taxon>Polyphaga</taxon>
        <taxon>Scarabaeiformia</taxon>
        <taxon>Scarabaeidae</taxon>
        <taxon>Rutelinae</taxon>
        <taxon>Popillia</taxon>
    </lineage>
</organism>
<evidence type="ECO:0000259" key="1">
    <source>
        <dbReference type="Pfam" id="PF00089"/>
    </source>
</evidence>
<dbReference type="GO" id="GO:0004252">
    <property type="term" value="F:serine-type endopeptidase activity"/>
    <property type="evidence" value="ECO:0007669"/>
    <property type="project" value="InterPro"/>
</dbReference>
<sequence>MPLSAVRERASKALSVSIAAVSRISNDVKKGKELQALRENIRERNRYELALIPLTAIRERVAAMANNKNSKHIVLLKTRKGEPFCSGSLLTTQHILTSGYCCRFHIFRNIIEVNAGFTKDNKIKQKAFAQKRYVHPTVNACVLELKTSIKFDEDIKISPVTTPSVFRKLLAKNVCRDSYAVGFILMDNTNEPGKQLLNQEACIEECPISLAECNDDKDALCNTLTDSKNCSNLTGGAAMCQGFQMYFFPYLARKLSALLHRDSGPHYINTDSF</sequence>
<dbReference type="InterPro" id="IPR001254">
    <property type="entry name" value="Trypsin_dom"/>
</dbReference>
<reference evidence="2 3" key="1">
    <citation type="journal article" date="2024" name="BMC Genomics">
        <title>De novo assembly and annotation of Popillia japonica's genome with initial clues to its potential as an invasive pest.</title>
        <authorList>
            <person name="Cucini C."/>
            <person name="Boschi S."/>
            <person name="Funari R."/>
            <person name="Cardaioli E."/>
            <person name="Iannotti N."/>
            <person name="Marturano G."/>
            <person name="Paoli F."/>
            <person name="Bruttini M."/>
            <person name="Carapelli A."/>
            <person name="Frati F."/>
            <person name="Nardi F."/>
        </authorList>
    </citation>
    <scope>NUCLEOTIDE SEQUENCE [LARGE SCALE GENOMIC DNA]</scope>
    <source>
        <strain evidence="2">DMR45628</strain>
    </source>
</reference>
<evidence type="ECO:0000313" key="2">
    <source>
        <dbReference type="EMBL" id="KAK9738468.1"/>
    </source>
</evidence>
<dbReference type="Proteomes" id="UP001458880">
    <property type="component" value="Unassembled WGS sequence"/>
</dbReference>
<dbReference type="SUPFAM" id="SSF50494">
    <property type="entry name" value="Trypsin-like serine proteases"/>
    <property type="match status" value="1"/>
</dbReference>
<feature type="domain" description="Peptidase S1" evidence="1">
    <location>
        <begin position="65"/>
        <end position="169"/>
    </location>
</feature>
<gene>
    <name evidence="2" type="ORF">QE152_g9854</name>
</gene>
<dbReference type="Gene3D" id="2.40.10.10">
    <property type="entry name" value="Trypsin-like serine proteases"/>
    <property type="match status" value="1"/>
</dbReference>
<dbReference type="AlphaFoldDB" id="A0AAW1LWM4"/>
<accession>A0AAW1LWM4</accession>
<keyword evidence="3" id="KW-1185">Reference proteome</keyword>
<dbReference type="Pfam" id="PF00089">
    <property type="entry name" value="Trypsin"/>
    <property type="match status" value="1"/>
</dbReference>
<dbReference type="InterPro" id="IPR043504">
    <property type="entry name" value="Peptidase_S1_PA_chymotrypsin"/>
</dbReference>
<proteinExistence type="predicted"/>
<protein>
    <submittedName>
        <fullName evidence="2">Trypsin</fullName>
    </submittedName>
</protein>
<dbReference type="GO" id="GO:0006508">
    <property type="term" value="P:proteolysis"/>
    <property type="evidence" value="ECO:0007669"/>
    <property type="project" value="InterPro"/>
</dbReference>
<comment type="caution">
    <text evidence="2">The sequence shown here is derived from an EMBL/GenBank/DDBJ whole genome shotgun (WGS) entry which is preliminary data.</text>
</comment>
<dbReference type="InterPro" id="IPR009003">
    <property type="entry name" value="Peptidase_S1_PA"/>
</dbReference>
<name>A0AAW1LWM4_POPJA</name>
<evidence type="ECO:0000313" key="3">
    <source>
        <dbReference type="Proteomes" id="UP001458880"/>
    </source>
</evidence>